<feature type="domain" description="Pseudouridine synthase RsuA/RluA-like" evidence="2">
    <location>
        <begin position="221"/>
        <end position="396"/>
    </location>
</feature>
<dbReference type="PROSITE" id="PS01129">
    <property type="entry name" value="PSI_RLU"/>
    <property type="match status" value="1"/>
</dbReference>
<dbReference type="Gene3D" id="3.30.2350.10">
    <property type="entry name" value="Pseudouridine synthase"/>
    <property type="match status" value="2"/>
</dbReference>
<dbReference type="PANTHER" id="PTHR21600:SF92">
    <property type="entry name" value="RIBOSOMAL LARGE SUBUNIT PSEUDOURIDINE SYNTHASE C"/>
    <property type="match status" value="1"/>
</dbReference>
<dbReference type="InterPro" id="IPR006145">
    <property type="entry name" value="PsdUridine_synth_RsuA/RluA"/>
</dbReference>
<organism evidence="3 4">
    <name type="scientific">Durusdinium trenchii</name>
    <dbReference type="NCBI Taxonomy" id="1381693"/>
    <lineage>
        <taxon>Eukaryota</taxon>
        <taxon>Sar</taxon>
        <taxon>Alveolata</taxon>
        <taxon>Dinophyceae</taxon>
        <taxon>Suessiales</taxon>
        <taxon>Symbiodiniaceae</taxon>
        <taxon>Durusdinium</taxon>
    </lineage>
</organism>
<proteinExistence type="predicted"/>
<reference evidence="3 4" key="1">
    <citation type="submission" date="2024-02" db="EMBL/GenBank/DDBJ databases">
        <authorList>
            <person name="Chen Y."/>
            <person name="Shah S."/>
            <person name="Dougan E. K."/>
            <person name="Thang M."/>
            <person name="Chan C."/>
        </authorList>
    </citation>
    <scope>NUCLEOTIDE SEQUENCE [LARGE SCALE GENOMIC DNA]</scope>
</reference>
<dbReference type="PANTHER" id="PTHR21600">
    <property type="entry name" value="MITOCHONDRIAL RNA PSEUDOURIDINE SYNTHASE"/>
    <property type="match status" value="1"/>
</dbReference>
<dbReference type="InterPro" id="IPR006224">
    <property type="entry name" value="PsdUridine_synth_RluA-like_CS"/>
</dbReference>
<accession>A0ABP0PDG9</accession>
<evidence type="ECO:0000313" key="3">
    <source>
        <dbReference type="EMBL" id="CAK9073668.1"/>
    </source>
</evidence>
<dbReference type="Pfam" id="PF00849">
    <property type="entry name" value="PseudoU_synth_2"/>
    <property type="match status" value="1"/>
</dbReference>
<dbReference type="Proteomes" id="UP001642464">
    <property type="component" value="Unassembled WGS sequence"/>
</dbReference>
<feature type="compositionally biased region" description="Basic and acidic residues" evidence="1">
    <location>
        <begin position="613"/>
        <end position="631"/>
    </location>
</feature>
<evidence type="ECO:0000313" key="4">
    <source>
        <dbReference type="Proteomes" id="UP001642464"/>
    </source>
</evidence>
<keyword evidence="4" id="KW-1185">Reference proteome</keyword>
<dbReference type="InterPro" id="IPR020103">
    <property type="entry name" value="PsdUridine_synth_cat_dom_sf"/>
</dbReference>
<feature type="compositionally biased region" description="Polar residues" evidence="1">
    <location>
        <begin position="512"/>
        <end position="536"/>
    </location>
</feature>
<sequence length="631" mass="71917">MAVKKVSGFTKELADLVEDRIAMIQDYLNEGKAACRSKLARFVWSTAKKVRNVVNPERDVQHKKAWEEAKGMLKELVDFELFNPCQLNELCVKYVLEPKVVKVLVNYHHFVLTRQIKTRHTSPKLLGQTDEILCIDKPPMFTCSYGGFSRLPHRAKVSTPTQLLNCEKATIQIHEYLALTYDYETASGTREFWKQEDEESWRVWACGCGECDSCACMQSGCCNRLDKETSGIVVAAKTRRGFPVIRKQFSTAHSLEAGGTEKFYFALARGQVKIPTTTQERSPDWIHGPDGPPSNRRGRIQIAIRFDQSKWKAFPYNDGGMTPGQDGNERSRKATATGGGDWDEDGEQGEPANVRLFALTFYDPIAWFSNDANEKYTLLRAQIISGRTHQIRFHCSEIGHPLVADDLYGAPQSERDWAKRVFLHSYQTKFLEPFSDKWYEAVSPLPEDLGQLLAGLQLDRVKERCPLFLSRRKHSQLHRIFKPYDPDQELLQVHAAPWNAREILQEKMKTLSGRNTPSWGNSTAQRQPNEPDKFSQNLQRWKWEDQCWGADLSWRATSMDEDESWGTWESKGAEPEPKRPRLEIPAAEPANAGQVPCTPPYPDAKAQPKHTSRKVEHGDSSETSVEKPEIV</sequence>
<feature type="compositionally biased region" description="Basic and acidic residues" evidence="1">
    <location>
        <begin position="571"/>
        <end position="582"/>
    </location>
</feature>
<evidence type="ECO:0000259" key="2">
    <source>
        <dbReference type="Pfam" id="PF00849"/>
    </source>
</evidence>
<dbReference type="InterPro" id="IPR050188">
    <property type="entry name" value="RluA_PseudoU_synthase"/>
</dbReference>
<gene>
    <name evidence="3" type="ORF">SCF082_LOCUS36031</name>
</gene>
<evidence type="ECO:0000256" key="1">
    <source>
        <dbReference type="SAM" id="MobiDB-lite"/>
    </source>
</evidence>
<protein>
    <recommendedName>
        <fullName evidence="2">Pseudouridine synthase RsuA/RluA-like domain-containing protein</fullName>
    </recommendedName>
</protein>
<dbReference type="SUPFAM" id="SSF55120">
    <property type="entry name" value="Pseudouridine synthase"/>
    <property type="match status" value="1"/>
</dbReference>
<feature type="region of interest" description="Disordered" evidence="1">
    <location>
        <begin position="314"/>
        <end position="349"/>
    </location>
</feature>
<comment type="caution">
    <text evidence="3">The sequence shown here is derived from an EMBL/GenBank/DDBJ whole genome shotgun (WGS) entry which is preliminary data.</text>
</comment>
<dbReference type="CDD" id="cd02869">
    <property type="entry name" value="PseudoU_synth_RluA_like"/>
    <property type="match status" value="1"/>
</dbReference>
<feature type="region of interest" description="Disordered" evidence="1">
    <location>
        <begin position="559"/>
        <end position="631"/>
    </location>
</feature>
<dbReference type="EMBL" id="CAXAMM010035002">
    <property type="protein sequence ID" value="CAK9073668.1"/>
    <property type="molecule type" value="Genomic_DNA"/>
</dbReference>
<name>A0ABP0PDG9_9DINO</name>
<feature type="region of interest" description="Disordered" evidence="1">
    <location>
        <begin position="511"/>
        <end position="536"/>
    </location>
</feature>
<feature type="region of interest" description="Disordered" evidence="1">
    <location>
        <begin position="276"/>
        <end position="297"/>
    </location>
</feature>